<feature type="transmembrane region" description="Helical" evidence="1">
    <location>
        <begin position="142"/>
        <end position="160"/>
    </location>
</feature>
<evidence type="ECO:0000313" key="2">
    <source>
        <dbReference type="EMBL" id="MDV6236317.1"/>
    </source>
</evidence>
<protein>
    <submittedName>
        <fullName evidence="2">DUF1295 domain-containing protein</fullName>
    </submittedName>
</protein>
<dbReference type="PANTHER" id="PTHR32251">
    <property type="entry name" value="3-OXO-5-ALPHA-STEROID 4-DEHYDROGENASE"/>
    <property type="match status" value="1"/>
</dbReference>
<dbReference type="Proteomes" id="UP000232122">
    <property type="component" value="Unassembled WGS sequence"/>
</dbReference>
<dbReference type="InterPro" id="IPR010721">
    <property type="entry name" value="UstE-like"/>
</dbReference>
<dbReference type="RefSeq" id="WP_100746193.1">
    <property type="nucleotide sequence ID" value="NZ_NPEF02000013.1"/>
</dbReference>
<accession>A0A2N0BEC8</accession>
<dbReference type="PROSITE" id="PS50244">
    <property type="entry name" value="S5A_REDUCTASE"/>
    <property type="match status" value="1"/>
</dbReference>
<dbReference type="Pfam" id="PF06966">
    <property type="entry name" value="DUF1295"/>
    <property type="match status" value="1"/>
</dbReference>
<keyword evidence="4" id="KW-1185">Reference proteome</keyword>
<feature type="transmembrane region" description="Helical" evidence="1">
    <location>
        <begin position="64"/>
        <end position="88"/>
    </location>
</feature>
<keyword evidence="1" id="KW-0472">Membrane</keyword>
<evidence type="ECO:0000256" key="1">
    <source>
        <dbReference type="SAM" id="Phobius"/>
    </source>
</evidence>
<proteinExistence type="predicted"/>
<keyword evidence="1" id="KW-0812">Transmembrane</keyword>
<keyword evidence="1" id="KW-1133">Transmembrane helix</keyword>
<dbReference type="Gene3D" id="1.20.120.1630">
    <property type="match status" value="1"/>
</dbReference>
<name>A0A2N0BN01_9LEPT</name>
<dbReference type="AlphaFoldDB" id="A0A2N0BN01"/>
<dbReference type="EMBL" id="NPEF02000013">
    <property type="protein sequence ID" value="MDV6236317.1"/>
    <property type="molecule type" value="Genomic_DNA"/>
</dbReference>
<reference evidence="2 4" key="2">
    <citation type="journal article" date="2018" name="Microb. Genom.">
        <title>Deciphering the unexplored Leptospira diversity from soils uncovers genomic evolution to virulence.</title>
        <authorList>
            <person name="Thibeaux R."/>
            <person name="Iraola G."/>
            <person name="Ferres I."/>
            <person name="Bierque E."/>
            <person name="Girault D."/>
            <person name="Soupe-Gilbert M.E."/>
            <person name="Picardeau M."/>
            <person name="Goarant C."/>
        </authorList>
    </citation>
    <scope>NUCLEOTIDE SEQUENCE [LARGE SCALE GENOMIC DNA]</scope>
    <source>
        <strain evidence="2 4">ATI7-C-A5</strain>
    </source>
</reference>
<gene>
    <name evidence="3" type="ORF">CH379_00150</name>
    <name evidence="2" type="ORF">CH379_011840</name>
</gene>
<comment type="caution">
    <text evidence="3">The sequence shown here is derived from an EMBL/GenBank/DDBJ whole genome shotgun (WGS) entry which is preliminary data.</text>
</comment>
<feature type="transmembrane region" description="Helical" evidence="1">
    <location>
        <begin position="191"/>
        <end position="207"/>
    </location>
</feature>
<feature type="transmembrane region" description="Helical" evidence="1">
    <location>
        <begin position="6"/>
        <end position="26"/>
    </location>
</feature>
<sequence length="264" mass="29960">MFLQTIVLMFSAWGVVSVMMAVLWWFGKRSGNYSIVDVGWGLCISAAAIVYYNLGEGFPLRSAWITALAAIWGWRLSLFILVTRAFSGHEDPRYAAFRAEYGDKVDRKFFVNVFQFQGLLAVLLSSTFVFPNLNDNPNDNPFETTGIILFILSVLGEAIADFQLNEFRKNPENKGKVCDSGLWRYSRHPNYFFEWLVWVAFGIFALGSPYGWIGLLSPLAMFVLLTRITGVPLNEAGQFKSKGELYGKYARKTNAFFPWFPKKG</sequence>
<evidence type="ECO:0000313" key="3">
    <source>
        <dbReference type="EMBL" id="PJZ94922.1"/>
    </source>
</evidence>
<evidence type="ECO:0000313" key="4">
    <source>
        <dbReference type="Proteomes" id="UP000232122"/>
    </source>
</evidence>
<dbReference type="OrthoDB" id="9779233at2"/>
<dbReference type="PANTHER" id="PTHR32251:SF17">
    <property type="entry name" value="STEROID 5-ALPHA REDUCTASE C-TERMINAL DOMAIN-CONTAINING PROTEIN"/>
    <property type="match status" value="1"/>
</dbReference>
<reference evidence="2" key="3">
    <citation type="submission" date="2023-10" db="EMBL/GenBank/DDBJ databases">
        <authorList>
            <person name="Picardeau M."/>
            <person name="Thibeaux R."/>
        </authorList>
    </citation>
    <scope>NUCLEOTIDE SEQUENCE</scope>
    <source>
        <strain evidence="2">ATI7-C-A5</strain>
    </source>
</reference>
<accession>A0A2N0BN01</accession>
<feature type="transmembrane region" description="Helical" evidence="1">
    <location>
        <begin position="33"/>
        <end position="52"/>
    </location>
</feature>
<reference evidence="3" key="1">
    <citation type="submission" date="2017-07" db="EMBL/GenBank/DDBJ databases">
        <title>Leptospira spp. isolated from tropical soils.</title>
        <authorList>
            <person name="Thibeaux R."/>
            <person name="Iraola G."/>
            <person name="Ferres I."/>
            <person name="Bierque E."/>
            <person name="Girault D."/>
            <person name="Soupe-Gilbert M.-E."/>
            <person name="Picardeau M."/>
            <person name="Goarant C."/>
        </authorList>
    </citation>
    <scope>NUCLEOTIDE SEQUENCE [LARGE SCALE GENOMIC DNA]</scope>
    <source>
        <strain evidence="3">ATI7-C-A5</strain>
    </source>
</reference>
<organism evidence="3">
    <name type="scientific">Leptospira ellisii</name>
    <dbReference type="NCBI Taxonomy" id="2023197"/>
    <lineage>
        <taxon>Bacteria</taxon>
        <taxon>Pseudomonadati</taxon>
        <taxon>Spirochaetota</taxon>
        <taxon>Spirochaetia</taxon>
        <taxon>Leptospirales</taxon>
        <taxon>Leptospiraceae</taxon>
        <taxon>Leptospira</taxon>
    </lineage>
</organism>
<dbReference type="EMBL" id="NPEF01000001">
    <property type="protein sequence ID" value="PJZ94922.1"/>
    <property type="molecule type" value="Genomic_DNA"/>
</dbReference>
<dbReference type="GO" id="GO:0016020">
    <property type="term" value="C:membrane"/>
    <property type="evidence" value="ECO:0007669"/>
    <property type="project" value="TreeGrafter"/>
</dbReference>
<feature type="transmembrane region" description="Helical" evidence="1">
    <location>
        <begin position="109"/>
        <end position="130"/>
    </location>
</feature>